<evidence type="ECO:0000313" key="2">
    <source>
        <dbReference type="EMBL" id="MFC6062543.1"/>
    </source>
</evidence>
<gene>
    <name evidence="2" type="ORF">ACFP4F_08275</name>
</gene>
<accession>A0ABW1MH83</accession>
<sequence length="109" mass="12007">MSNGDTSRFVRLRVDLVMEITDPDLLTGAALDGISDEDHLSDQERSYARQAVQAEPAEAVAHLVDPFDLVNDVPGVELTQASWTSEETEYDPEAEEWDLGDAGDDEELV</sequence>
<dbReference type="Proteomes" id="UP001596139">
    <property type="component" value="Unassembled WGS sequence"/>
</dbReference>
<evidence type="ECO:0000313" key="3">
    <source>
        <dbReference type="Proteomes" id="UP001596139"/>
    </source>
</evidence>
<keyword evidence="3" id="KW-1185">Reference proteome</keyword>
<organism evidence="2 3">
    <name type="scientific">Streptomyces ochraceiscleroticus</name>
    <dbReference type="NCBI Taxonomy" id="47761"/>
    <lineage>
        <taxon>Bacteria</taxon>
        <taxon>Bacillati</taxon>
        <taxon>Actinomycetota</taxon>
        <taxon>Actinomycetes</taxon>
        <taxon>Kitasatosporales</taxon>
        <taxon>Streptomycetaceae</taxon>
        <taxon>Streptomyces</taxon>
    </lineage>
</organism>
<reference evidence="3" key="1">
    <citation type="journal article" date="2019" name="Int. J. Syst. Evol. Microbiol.">
        <title>The Global Catalogue of Microorganisms (GCM) 10K type strain sequencing project: providing services to taxonomists for standard genome sequencing and annotation.</title>
        <authorList>
            <consortium name="The Broad Institute Genomics Platform"/>
            <consortium name="The Broad Institute Genome Sequencing Center for Infectious Disease"/>
            <person name="Wu L."/>
            <person name="Ma J."/>
        </authorList>
    </citation>
    <scope>NUCLEOTIDE SEQUENCE [LARGE SCALE GENOMIC DNA]</scope>
    <source>
        <strain evidence="3">CGMCC 1.15180</strain>
    </source>
</reference>
<protein>
    <submittedName>
        <fullName evidence="2">Uncharacterized protein</fullName>
    </submittedName>
</protein>
<name>A0ABW1MH83_9ACTN</name>
<feature type="region of interest" description="Disordered" evidence="1">
    <location>
        <begin position="79"/>
        <end position="109"/>
    </location>
</feature>
<dbReference type="RefSeq" id="WP_031062371.1">
    <property type="nucleotide sequence ID" value="NZ_JBHSPX010000003.1"/>
</dbReference>
<dbReference type="EMBL" id="JBHSPX010000003">
    <property type="protein sequence ID" value="MFC6062543.1"/>
    <property type="molecule type" value="Genomic_DNA"/>
</dbReference>
<feature type="compositionally biased region" description="Acidic residues" evidence="1">
    <location>
        <begin position="86"/>
        <end position="109"/>
    </location>
</feature>
<comment type="caution">
    <text evidence="2">The sequence shown here is derived from an EMBL/GenBank/DDBJ whole genome shotgun (WGS) entry which is preliminary data.</text>
</comment>
<proteinExistence type="predicted"/>
<evidence type="ECO:0000256" key="1">
    <source>
        <dbReference type="SAM" id="MobiDB-lite"/>
    </source>
</evidence>